<keyword evidence="1" id="KW-0812">Transmembrane</keyword>
<evidence type="ECO:0000313" key="2">
    <source>
        <dbReference type="EMBL" id="OEG13000.1"/>
    </source>
</evidence>
<accession>A0A1E5GL96</accession>
<dbReference type="OrthoDB" id="3174166at2"/>
<dbReference type="AlphaFoldDB" id="A0A1E5GL96"/>
<keyword evidence="1" id="KW-1133">Transmembrane helix</keyword>
<dbReference type="Proteomes" id="UP000095094">
    <property type="component" value="Unassembled WGS sequence"/>
</dbReference>
<comment type="caution">
    <text evidence="2">The sequence shown here is derived from an EMBL/GenBank/DDBJ whole genome shotgun (WGS) entry which is preliminary data.</text>
</comment>
<evidence type="ECO:0008006" key="4">
    <source>
        <dbReference type="Google" id="ProtNLM"/>
    </source>
</evidence>
<proteinExistence type="predicted"/>
<organism evidence="2 3">
    <name type="scientific">Enterococcus termitis</name>
    <dbReference type="NCBI Taxonomy" id="332950"/>
    <lineage>
        <taxon>Bacteria</taxon>
        <taxon>Bacillati</taxon>
        <taxon>Bacillota</taxon>
        <taxon>Bacilli</taxon>
        <taxon>Lactobacillales</taxon>
        <taxon>Enterococcaceae</taxon>
        <taxon>Enterococcus</taxon>
    </lineage>
</organism>
<keyword evidence="1" id="KW-0472">Membrane</keyword>
<reference evidence="3" key="1">
    <citation type="submission" date="2016-09" db="EMBL/GenBank/DDBJ databases">
        <authorList>
            <person name="Gulvik C.A."/>
        </authorList>
    </citation>
    <scope>NUCLEOTIDE SEQUENCE [LARGE SCALE GENOMIC DNA]</scope>
    <source>
        <strain evidence="3">LMG 8895</strain>
    </source>
</reference>
<feature type="transmembrane region" description="Helical" evidence="1">
    <location>
        <begin position="33"/>
        <end position="63"/>
    </location>
</feature>
<sequence>MKQIWIERLLRWHQNVQRALIGRYARMDQLNRMLAIVSLFLIVINIFLPNSIIFWLAVAIWLWSNYRFFSKKIYVRLNENTRYVGKQQQIIKYMKLKKAMITNLRTHRYFKCPTCKQSLRAPRGRGKIKVTCSACKNHFYKVV</sequence>
<protein>
    <recommendedName>
        <fullName evidence="4">Zn-finger containing protein</fullName>
    </recommendedName>
</protein>
<name>A0A1E5GL96_9ENTE</name>
<dbReference type="EMBL" id="MIJY01000023">
    <property type="protein sequence ID" value="OEG13000.1"/>
    <property type="molecule type" value="Genomic_DNA"/>
</dbReference>
<gene>
    <name evidence="2" type="ORF">BCR25_05805</name>
</gene>
<dbReference type="RefSeq" id="WP_069663700.1">
    <property type="nucleotide sequence ID" value="NZ_JBHUJJ010000001.1"/>
</dbReference>
<evidence type="ECO:0000313" key="3">
    <source>
        <dbReference type="Proteomes" id="UP000095094"/>
    </source>
</evidence>
<keyword evidence="3" id="KW-1185">Reference proteome</keyword>
<evidence type="ECO:0000256" key="1">
    <source>
        <dbReference type="SAM" id="Phobius"/>
    </source>
</evidence>